<gene>
    <name evidence="10" type="primary">Btn1a1_0</name>
    <name evidence="10" type="ORF">CASCAS_R08789</name>
</gene>
<dbReference type="SMART" id="SM00409">
    <property type="entry name" value="IG"/>
    <property type="match status" value="1"/>
</dbReference>
<dbReference type="FunFam" id="2.60.120.920:FF:000004">
    <property type="entry name" value="Butyrophilin subfamily 1 member A1"/>
    <property type="match status" value="1"/>
</dbReference>
<evidence type="ECO:0000256" key="3">
    <source>
        <dbReference type="ARBA" id="ARBA00022692"/>
    </source>
</evidence>
<keyword evidence="3" id="KW-0812">Transmembrane</keyword>
<feature type="non-terminal residue" evidence="10">
    <location>
        <position position="445"/>
    </location>
</feature>
<reference evidence="10 11" key="1">
    <citation type="submission" date="2019-09" db="EMBL/GenBank/DDBJ databases">
        <title>Bird 10,000 Genomes (B10K) Project - Family phase.</title>
        <authorList>
            <person name="Zhang G."/>
        </authorList>
    </citation>
    <scope>NUCLEOTIDE SEQUENCE [LARGE SCALE GENOMIC DNA]</scope>
    <source>
        <strain evidence="10">B10K-LSUMZ-50683</strain>
        <tissue evidence="10">Muscle</tissue>
    </source>
</reference>
<dbReference type="InterPro" id="IPR013106">
    <property type="entry name" value="Ig_V-set"/>
</dbReference>
<dbReference type="Proteomes" id="UP000524187">
    <property type="component" value="Unassembled WGS sequence"/>
</dbReference>
<protein>
    <submittedName>
        <fullName evidence="10">BT1A1 protein</fullName>
    </submittedName>
</protein>
<evidence type="ECO:0000256" key="6">
    <source>
        <dbReference type="ARBA" id="ARBA00023136"/>
    </source>
</evidence>
<comment type="similarity">
    <text evidence="2">Belongs to the immunoglobulin superfamily. BTN/MOG family.</text>
</comment>
<evidence type="ECO:0000313" key="11">
    <source>
        <dbReference type="Proteomes" id="UP000524187"/>
    </source>
</evidence>
<evidence type="ECO:0000259" key="9">
    <source>
        <dbReference type="PROSITE" id="PS50835"/>
    </source>
</evidence>
<keyword evidence="4" id="KW-0732">Signal</keyword>
<dbReference type="PROSITE" id="PS50188">
    <property type="entry name" value="B302_SPRY"/>
    <property type="match status" value="1"/>
</dbReference>
<keyword evidence="11" id="KW-1185">Reference proteome</keyword>
<dbReference type="SUPFAM" id="SSF49899">
    <property type="entry name" value="Concanavalin A-like lectins/glucanases"/>
    <property type="match status" value="1"/>
</dbReference>
<evidence type="ECO:0000256" key="5">
    <source>
        <dbReference type="ARBA" id="ARBA00022989"/>
    </source>
</evidence>
<feature type="non-terminal residue" evidence="10">
    <location>
        <position position="1"/>
    </location>
</feature>
<dbReference type="InterPro" id="IPR003879">
    <property type="entry name" value="Butyrophylin_SPRY"/>
</dbReference>
<dbReference type="Gene3D" id="2.60.40.10">
    <property type="entry name" value="Immunoglobulins"/>
    <property type="match status" value="2"/>
</dbReference>
<accession>A0A7K8NV71</accession>
<dbReference type="Pfam" id="PF13765">
    <property type="entry name" value="PRY"/>
    <property type="match status" value="1"/>
</dbReference>
<dbReference type="InterPro" id="IPR036179">
    <property type="entry name" value="Ig-like_dom_sf"/>
</dbReference>
<feature type="domain" description="Ig-like" evidence="9">
    <location>
        <begin position="8"/>
        <end position="118"/>
    </location>
</feature>
<comment type="subcellular location">
    <subcellularLocation>
        <location evidence="1">Membrane</location>
        <topology evidence="1">Single-pass type I membrane protein</topology>
    </subcellularLocation>
</comment>
<dbReference type="InterPro" id="IPR001870">
    <property type="entry name" value="B30.2/SPRY"/>
</dbReference>
<feature type="domain" description="B30.2/SPRY" evidence="8">
    <location>
        <begin position="266"/>
        <end position="445"/>
    </location>
</feature>
<dbReference type="Gene3D" id="2.60.120.920">
    <property type="match status" value="1"/>
</dbReference>
<keyword evidence="6" id="KW-0472">Membrane</keyword>
<dbReference type="InterPro" id="IPR053896">
    <property type="entry name" value="BTN3A2-like_Ig-C"/>
</dbReference>
<dbReference type="InterPro" id="IPR013783">
    <property type="entry name" value="Ig-like_fold"/>
</dbReference>
<dbReference type="EMBL" id="VWPT01000411">
    <property type="protein sequence ID" value="NXE57189.1"/>
    <property type="molecule type" value="Genomic_DNA"/>
</dbReference>
<evidence type="ECO:0000256" key="4">
    <source>
        <dbReference type="ARBA" id="ARBA00022729"/>
    </source>
</evidence>
<dbReference type="PRINTS" id="PR01407">
    <property type="entry name" value="BUTYPHLNCDUF"/>
</dbReference>
<dbReference type="PROSITE" id="PS50835">
    <property type="entry name" value="IG_LIKE"/>
    <property type="match status" value="1"/>
</dbReference>
<evidence type="ECO:0000256" key="2">
    <source>
        <dbReference type="ARBA" id="ARBA00007591"/>
    </source>
</evidence>
<keyword evidence="7" id="KW-0393">Immunoglobulin domain</keyword>
<evidence type="ECO:0000256" key="7">
    <source>
        <dbReference type="ARBA" id="ARBA00023319"/>
    </source>
</evidence>
<dbReference type="InterPro" id="IPR043136">
    <property type="entry name" value="B30.2/SPRY_sf"/>
</dbReference>
<dbReference type="InterPro" id="IPR050143">
    <property type="entry name" value="TRIM/RBCC"/>
</dbReference>
<evidence type="ECO:0000256" key="1">
    <source>
        <dbReference type="ARBA" id="ARBA00004479"/>
    </source>
</evidence>
<evidence type="ECO:0000259" key="8">
    <source>
        <dbReference type="PROSITE" id="PS50188"/>
    </source>
</evidence>
<dbReference type="SUPFAM" id="SSF48726">
    <property type="entry name" value="Immunoglobulin"/>
    <property type="match status" value="2"/>
</dbReference>
<dbReference type="InterPro" id="IPR006574">
    <property type="entry name" value="PRY"/>
</dbReference>
<dbReference type="GO" id="GO:0016020">
    <property type="term" value="C:membrane"/>
    <property type="evidence" value="ECO:0007669"/>
    <property type="project" value="UniProtKB-SubCell"/>
</dbReference>
<dbReference type="InterPro" id="IPR003877">
    <property type="entry name" value="SPRY_dom"/>
</dbReference>
<dbReference type="SMART" id="SM00589">
    <property type="entry name" value="PRY"/>
    <property type="match status" value="1"/>
</dbReference>
<dbReference type="Pfam" id="PF07686">
    <property type="entry name" value="V-set"/>
    <property type="match status" value="1"/>
</dbReference>
<dbReference type="PANTHER" id="PTHR24103">
    <property type="entry name" value="E3 UBIQUITIN-PROTEIN LIGASE TRIM"/>
    <property type="match status" value="1"/>
</dbReference>
<dbReference type="SMART" id="SM00449">
    <property type="entry name" value="SPRY"/>
    <property type="match status" value="1"/>
</dbReference>
<dbReference type="InterPro" id="IPR013320">
    <property type="entry name" value="ConA-like_dom_sf"/>
</dbReference>
<name>A0A7K8NV71_CASCA</name>
<dbReference type="Pfam" id="PF22705">
    <property type="entry name" value="C2-set_3"/>
    <property type="match status" value="1"/>
</dbReference>
<evidence type="ECO:0000313" key="10">
    <source>
        <dbReference type="EMBL" id="NXE57189.1"/>
    </source>
</evidence>
<proteinExistence type="inferred from homology"/>
<dbReference type="CDD" id="cd13733">
    <property type="entry name" value="SPRY_PRY_C-I_1"/>
    <property type="match status" value="1"/>
</dbReference>
<comment type="caution">
    <text evidence="10">The sequence shown here is derived from an EMBL/GenBank/DDBJ whole genome shotgun (WGS) entry which is preliminary data.</text>
</comment>
<organism evidence="10 11">
    <name type="scientific">Casuarius casuarius</name>
    <name type="common">Southern cassowary</name>
    <name type="synonym">Struthio casuarius</name>
    <dbReference type="NCBI Taxonomy" id="8787"/>
    <lineage>
        <taxon>Eukaryota</taxon>
        <taxon>Metazoa</taxon>
        <taxon>Chordata</taxon>
        <taxon>Craniata</taxon>
        <taxon>Vertebrata</taxon>
        <taxon>Euteleostomi</taxon>
        <taxon>Archelosauria</taxon>
        <taxon>Archosauria</taxon>
        <taxon>Dinosauria</taxon>
        <taxon>Saurischia</taxon>
        <taxon>Theropoda</taxon>
        <taxon>Coelurosauria</taxon>
        <taxon>Aves</taxon>
        <taxon>Palaeognathae</taxon>
        <taxon>Casuariiformes</taxon>
        <taxon>Casuariidae</taxon>
        <taxon>Casuarius</taxon>
    </lineage>
</organism>
<dbReference type="InterPro" id="IPR003599">
    <property type="entry name" value="Ig_sub"/>
</dbReference>
<dbReference type="AlphaFoldDB" id="A0A7K8NV71"/>
<dbReference type="InterPro" id="IPR007110">
    <property type="entry name" value="Ig-like_dom"/>
</dbReference>
<dbReference type="Pfam" id="PF00622">
    <property type="entry name" value="SPRY"/>
    <property type="match status" value="1"/>
</dbReference>
<sequence length="445" mass="50151">LFFSGNVPITIIIDPPVVLVGEQVTLHCWLADTIPSNMSVLWYKKEEGKNTTLCFSPSLGGVVEQCQNEEWCRTEGRWERRALLLIIHQVQVADEGAYVCAVKGDIGSQEAITHLDVTKMGNKPTFQRNQLEESMCCYTCKSKGWYPKPEVLWMNYGGKTINVEAKTNVTWNEEDLFTVQSNITVPCDNVDVTCAVILPKAKKSRTDLLYFFAPNPVPQLSVTLHYLGHSCFSEVGLISGELGNPQAMYFQGRKVAMAKALYNCDRTQKSNPAAAGAQYLFVADDVKADVGTAHPNLSIAEDGKSFRHNSYAQKVTQNEERFDSAVCVLGSEGFSSGKHYWEVEVEKSNDWDLGVARKSIQRKGIIPLSLKEGFWVLGSSLKDYWARTDPWTRVMVQKKPRKIGVYLNCEEKHLTFFNVTDMSVIFMFKDCAFSEEVYPFFKNSQ</sequence>
<keyword evidence="5" id="KW-1133">Transmembrane helix</keyword>